<evidence type="ECO:0000313" key="10">
    <source>
        <dbReference type="Proteomes" id="UP000001021"/>
    </source>
</evidence>
<accession>A0A0H3M803</accession>
<dbReference type="Gene3D" id="3.40.50.620">
    <property type="entry name" value="HUPs"/>
    <property type="match status" value="1"/>
</dbReference>
<evidence type="ECO:0000256" key="4">
    <source>
        <dbReference type="ARBA" id="ARBA00022840"/>
    </source>
</evidence>
<dbReference type="InterPro" id="IPR036526">
    <property type="entry name" value="C-N_Hydrolase_sf"/>
</dbReference>
<dbReference type="GO" id="GO:0004359">
    <property type="term" value="F:glutaminase activity"/>
    <property type="evidence" value="ECO:0007669"/>
    <property type="project" value="InterPro"/>
</dbReference>
<dbReference type="PIRSF" id="PIRSF006630">
    <property type="entry name" value="NADS_GAT"/>
    <property type="match status" value="1"/>
</dbReference>
<dbReference type="InterPro" id="IPR014729">
    <property type="entry name" value="Rossmann-like_a/b/a_fold"/>
</dbReference>
<dbReference type="Proteomes" id="UP000001021">
    <property type="component" value="Chromosome"/>
</dbReference>
<evidence type="ECO:0000256" key="3">
    <source>
        <dbReference type="ARBA" id="ARBA00022741"/>
    </source>
</evidence>
<dbReference type="CDD" id="cd00553">
    <property type="entry name" value="NAD_synthase"/>
    <property type="match status" value="1"/>
</dbReference>
<dbReference type="GO" id="GO:0009435">
    <property type="term" value="P:NAD+ biosynthetic process"/>
    <property type="evidence" value="ECO:0007669"/>
    <property type="project" value="UniProtKB-UniRule"/>
</dbReference>
<evidence type="ECO:0000256" key="7">
    <source>
        <dbReference type="RuleBase" id="RU003811"/>
    </source>
</evidence>
<protein>
    <recommendedName>
        <fullName evidence="6">Glutamine-dependent NAD(+) synthetase</fullName>
        <ecNumber evidence="6">6.3.5.1</ecNumber>
    </recommendedName>
    <alternativeName>
        <fullName evidence="6">NAD(+) synthase [glutamine-hydrolyzing]</fullName>
    </alternativeName>
</protein>
<dbReference type="InterPro" id="IPR014445">
    <property type="entry name" value="Gln-dep_NAD_synthase"/>
</dbReference>
<gene>
    <name evidence="9" type="primary">nadE</name>
    <name evidence="9" type="ordered locus">ERWE_CDS_02760</name>
</gene>
<dbReference type="AlphaFoldDB" id="A0A0H3M803"/>
<dbReference type="GO" id="GO:0005524">
    <property type="term" value="F:ATP binding"/>
    <property type="evidence" value="ECO:0007669"/>
    <property type="project" value="UniProtKB-UniRule"/>
</dbReference>
<keyword evidence="10" id="KW-1185">Reference proteome</keyword>
<keyword evidence="3 6" id="KW-0547">Nucleotide-binding</keyword>
<dbReference type="PANTHER" id="PTHR23090:SF9">
    <property type="entry name" value="GLUTAMINE-DEPENDENT NAD(+) SYNTHETASE"/>
    <property type="match status" value="1"/>
</dbReference>
<reference evidence="9 10" key="1">
    <citation type="journal article" date="2006" name="J. Bacteriol.">
        <title>Comparative genomic analysis of three strains of Ehrlichia ruminantium reveals an active process of genome size plasticity.</title>
        <authorList>
            <person name="Frutos R."/>
            <person name="Viari A."/>
            <person name="Ferraz C."/>
            <person name="Morgat A."/>
            <person name="Eychenie S."/>
            <person name="Kandassami Y."/>
            <person name="Chantal I."/>
            <person name="Bensaid A."/>
            <person name="Coissac E."/>
            <person name="Vachiery N."/>
            <person name="Demaille J."/>
            <person name="Martinez D."/>
        </authorList>
    </citation>
    <scope>NUCLEOTIDE SEQUENCE [LARGE SCALE GENOMIC DNA]</scope>
    <source>
        <strain evidence="9 10">Welgevonden</strain>
    </source>
</reference>
<keyword evidence="5 6" id="KW-0520">NAD</keyword>
<dbReference type="NCBIfam" id="TIGR00552">
    <property type="entry name" value="nadE"/>
    <property type="match status" value="1"/>
</dbReference>
<dbReference type="Gene3D" id="3.60.110.10">
    <property type="entry name" value="Carbon-nitrogen hydrolase"/>
    <property type="match status" value="1"/>
</dbReference>
<evidence type="ECO:0000256" key="2">
    <source>
        <dbReference type="ARBA" id="ARBA00022598"/>
    </source>
</evidence>
<dbReference type="GO" id="GO:0005737">
    <property type="term" value="C:cytoplasm"/>
    <property type="evidence" value="ECO:0007669"/>
    <property type="project" value="InterPro"/>
</dbReference>
<dbReference type="Pfam" id="PF02540">
    <property type="entry name" value="NAD_synthase"/>
    <property type="match status" value="1"/>
</dbReference>
<dbReference type="SUPFAM" id="SSF52402">
    <property type="entry name" value="Adenine nucleotide alpha hydrolases-like"/>
    <property type="match status" value="1"/>
</dbReference>
<dbReference type="GeneID" id="33058405"/>
<proteinExistence type="inferred from homology"/>
<evidence type="ECO:0000256" key="1">
    <source>
        <dbReference type="ARBA" id="ARBA00007145"/>
    </source>
</evidence>
<evidence type="ECO:0000256" key="5">
    <source>
        <dbReference type="ARBA" id="ARBA00023027"/>
    </source>
</evidence>
<comment type="similarity">
    <text evidence="1 6">In the C-terminal section; belongs to the NAD synthetase family.</text>
</comment>
<organism evidence="9 10">
    <name type="scientific">Ehrlichia ruminantium (strain Welgevonden)</name>
    <dbReference type="NCBI Taxonomy" id="254945"/>
    <lineage>
        <taxon>Bacteria</taxon>
        <taxon>Pseudomonadati</taxon>
        <taxon>Pseudomonadota</taxon>
        <taxon>Alphaproteobacteria</taxon>
        <taxon>Rickettsiales</taxon>
        <taxon>Anaplasmataceae</taxon>
        <taxon>Ehrlichia</taxon>
    </lineage>
</organism>
<name>A0A0H3M803_EHRRW</name>
<dbReference type="GO" id="GO:0003952">
    <property type="term" value="F:NAD+ synthase (glutamine-hydrolyzing) activity"/>
    <property type="evidence" value="ECO:0007669"/>
    <property type="project" value="UniProtKB-UniRule"/>
</dbReference>
<feature type="domain" description="NAD/GMP synthase" evidence="8">
    <location>
        <begin position="245"/>
        <end position="501"/>
    </location>
</feature>
<dbReference type="SUPFAM" id="SSF56317">
    <property type="entry name" value="Carbon-nitrogen hydrolase"/>
    <property type="match status" value="1"/>
</dbReference>
<dbReference type="UniPathway" id="UPA00253">
    <property type="reaction ID" value="UER00334"/>
</dbReference>
<dbReference type="InterPro" id="IPR003694">
    <property type="entry name" value="NAD_synthase"/>
</dbReference>
<dbReference type="KEGG" id="erw:ERWE_CDS_02760"/>
<dbReference type="FunFam" id="3.40.50.620:FF:000106">
    <property type="entry name" value="Glutamine-dependent NAD(+) synthetase"/>
    <property type="match status" value="1"/>
</dbReference>
<evidence type="ECO:0000259" key="8">
    <source>
        <dbReference type="Pfam" id="PF02540"/>
    </source>
</evidence>
<dbReference type="eggNOG" id="COG0171">
    <property type="taxonomic scope" value="Bacteria"/>
</dbReference>
<comment type="pathway">
    <text evidence="6">Cofactor biosynthesis; NAD(+) biosynthesis; NAD(+) from deamido-NAD(+) (L-Gln route): step 1/1.</text>
</comment>
<dbReference type="HOGENOM" id="CLU_022313_2_0_5"/>
<keyword evidence="4 6" id="KW-0067">ATP-binding</keyword>
<dbReference type="EC" id="6.3.5.1" evidence="6"/>
<evidence type="ECO:0000256" key="6">
    <source>
        <dbReference type="PIRNR" id="PIRNR006630"/>
    </source>
</evidence>
<dbReference type="InterPro" id="IPR022310">
    <property type="entry name" value="NAD/GMP_synthase"/>
</dbReference>
<keyword evidence="2 6" id="KW-0436">Ligase</keyword>
<sequence>MNKLSIFISQLNYIPEDPNYNYNKILKSYNKSTSLSADIAIFSRYAISGYIQNIPTLSKDFFNQCSNIIEKLAIHTKKHNTAILIGSIKEFNNIIHETIYLIKNGIITELVTFITNTLHAIIPTTFSINKTIFTLYPISEELELPIHSENTILLIMDNTPYTQNTNIRHEAIVKLTHNKHVVYINQIGGYNSVVFHGKSFFTFNNQYNFLNTWEEDSKIFKADSRKSNYNNAVVYSDNNIRSDYQALMLALKDYVQKNSMTKVILGLSGGIDSALVATIAADGLGPANVLSFMLPTKYTSETSMIDAQECATRLGISYNTLSIETIFQTSLTILNNIFAGTQEDITEENLQSRIRGLILMALSNKFKLMLLSTGNKSESLVGYATLYGDMCGGFAPIKDIYKTRVYELSQWRNKNIPINSLCKNTDIIPYRIITKHPSAELRYNQIDQDTLPAYAILDSILTLLVDQRLSIEEVINKGHSSKNVNYVAHLIKKSEFKRKQAPTGLIITHPHNK</sequence>
<comment type="similarity">
    <text evidence="7">Belongs to the NAD synthetase family.</text>
</comment>
<comment type="catalytic activity">
    <reaction evidence="6">
        <text>deamido-NAD(+) + L-glutamine + ATP + H2O = L-glutamate + AMP + diphosphate + NAD(+) + H(+)</text>
        <dbReference type="Rhea" id="RHEA:24384"/>
        <dbReference type="ChEBI" id="CHEBI:15377"/>
        <dbReference type="ChEBI" id="CHEBI:15378"/>
        <dbReference type="ChEBI" id="CHEBI:29985"/>
        <dbReference type="ChEBI" id="CHEBI:30616"/>
        <dbReference type="ChEBI" id="CHEBI:33019"/>
        <dbReference type="ChEBI" id="CHEBI:57540"/>
        <dbReference type="ChEBI" id="CHEBI:58359"/>
        <dbReference type="ChEBI" id="CHEBI:58437"/>
        <dbReference type="ChEBI" id="CHEBI:456215"/>
        <dbReference type="EC" id="6.3.5.1"/>
    </reaction>
</comment>
<dbReference type="RefSeq" id="WP_011154955.1">
    <property type="nucleotide sequence ID" value="NC_005295.2"/>
</dbReference>
<dbReference type="eggNOG" id="COG0388">
    <property type="taxonomic scope" value="Bacteria"/>
</dbReference>
<dbReference type="PANTHER" id="PTHR23090">
    <property type="entry name" value="NH 3 /GLUTAMINE-DEPENDENT NAD + SYNTHETASE"/>
    <property type="match status" value="1"/>
</dbReference>
<dbReference type="EMBL" id="CR925678">
    <property type="protein sequence ID" value="CAI26770.1"/>
    <property type="molecule type" value="Genomic_DNA"/>
</dbReference>
<dbReference type="KEGG" id="eru:Erum2710"/>
<evidence type="ECO:0000313" key="9">
    <source>
        <dbReference type="EMBL" id="CAI26770.1"/>
    </source>
</evidence>